<keyword evidence="9" id="KW-0479">Metal-binding</keyword>
<comment type="similarity">
    <text evidence="4">Belongs to the Cu-Zn superoxide dismutase family.</text>
</comment>
<evidence type="ECO:0000256" key="2">
    <source>
        <dbReference type="ARBA" id="ARBA00004191"/>
    </source>
</evidence>
<keyword evidence="19" id="KW-1185">Reference proteome</keyword>
<protein>
    <recommendedName>
        <fullName evidence="5">superoxide dismutase</fullName>
        <ecNumber evidence="5">1.15.1.1</ecNumber>
    </recommendedName>
</protein>
<dbReference type="GO" id="GO:0004784">
    <property type="term" value="F:superoxide dismutase activity"/>
    <property type="evidence" value="ECO:0007669"/>
    <property type="project" value="UniProtKB-EC"/>
</dbReference>
<keyword evidence="11" id="KW-0560">Oxidoreductase</keyword>
<dbReference type="EC" id="1.15.1.1" evidence="5"/>
<dbReference type="GeneID" id="73468580"/>
<dbReference type="AlphaFoldDB" id="A0A8J5UJM5"/>
<evidence type="ECO:0000313" key="19">
    <source>
        <dbReference type="Proteomes" id="UP000694255"/>
    </source>
</evidence>
<keyword evidence="14" id="KW-0449">Lipoprotein</keyword>
<evidence type="ECO:0000256" key="12">
    <source>
        <dbReference type="ARBA" id="ARBA00023008"/>
    </source>
</evidence>
<keyword evidence="10" id="KW-0049">Antioxidant</keyword>
<dbReference type="PANTHER" id="PTHR10003">
    <property type="entry name" value="SUPEROXIDE DISMUTASE CU-ZN -RELATED"/>
    <property type="match status" value="1"/>
</dbReference>
<keyword evidence="8" id="KW-0472">Membrane</keyword>
<keyword evidence="7" id="KW-0964">Secreted</keyword>
<evidence type="ECO:0000256" key="7">
    <source>
        <dbReference type="ARBA" id="ARBA00022525"/>
    </source>
</evidence>
<dbReference type="GO" id="GO:0005507">
    <property type="term" value="F:copper ion binding"/>
    <property type="evidence" value="ECO:0007669"/>
    <property type="project" value="InterPro"/>
</dbReference>
<evidence type="ECO:0000313" key="18">
    <source>
        <dbReference type="EMBL" id="KAG7664683.1"/>
    </source>
</evidence>
<evidence type="ECO:0000256" key="13">
    <source>
        <dbReference type="ARBA" id="ARBA00023026"/>
    </source>
</evidence>
<feature type="chain" id="PRO_5035273118" description="superoxide dismutase" evidence="16">
    <location>
        <begin position="21"/>
        <end position="206"/>
    </location>
</feature>
<dbReference type="GO" id="GO:0005576">
    <property type="term" value="C:extracellular region"/>
    <property type="evidence" value="ECO:0007669"/>
    <property type="project" value="UniProtKB-ARBA"/>
</dbReference>
<accession>A0A8J5UJM5</accession>
<keyword evidence="8" id="KW-0336">GPI-anchor</keyword>
<evidence type="ECO:0000256" key="5">
    <source>
        <dbReference type="ARBA" id="ARBA00012682"/>
    </source>
</evidence>
<evidence type="ECO:0000256" key="4">
    <source>
        <dbReference type="ARBA" id="ARBA00010457"/>
    </source>
</evidence>
<feature type="domain" description="Superoxide dismutase copper/zinc binding" evidence="17">
    <location>
        <begin position="45"/>
        <end position="158"/>
    </location>
</feature>
<evidence type="ECO:0000256" key="10">
    <source>
        <dbReference type="ARBA" id="ARBA00022862"/>
    </source>
</evidence>
<comment type="cofactor">
    <cofactor evidence="1">
        <name>Cu cation</name>
        <dbReference type="ChEBI" id="CHEBI:23378"/>
    </cofactor>
</comment>
<evidence type="ECO:0000256" key="11">
    <source>
        <dbReference type="ARBA" id="ARBA00023002"/>
    </source>
</evidence>
<organism evidence="18 19">
    <name type="scientific">[Candida] subhashii</name>
    <dbReference type="NCBI Taxonomy" id="561895"/>
    <lineage>
        <taxon>Eukaryota</taxon>
        <taxon>Fungi</taxon>
        <taxon>Dikarya</taxon>
        <taxon>Ascomycota</taxon>
        <taxon>Saccharomycotina</taxon>
        <taxon>Pichiomycetes</taxon>
        <taxon>Debaryomycetaceae</taxon>
        <taxon>Spathaspora</taxon>
    </lineage>
</organism>
<evidence type="ECO:0000256" key="3">
    <source>
        <dbReference type="ARBA" id="ARBA00004589"/>
    </source>
</evidence>
<feature type="signal peptide" evidence="16">
    <location>
        <begin position="1"/>
        <end position="20"/>
    </location>
</feature>
<evidence type="ECO:0000256" key="15">
    <source>
        <dbReference type="ARBA" id="ARBA00049204"/>
    </source>
</evidence>
<dbReference type="Pfam" id="PF00080">
    <property type="entry name" value="Sod_Cu"/>
    <property type="match status" value="1"/>
</dbReference>
<comment type="catalytic activity">
    <reaction evidence="15">
        <text>2 superoxide + 2 H(+) = H2O2 + O2</text>
        <dbReference type="Rhea" id="RHEA:20696"/>
        <dbReference type="ChEBI" id="CHEBI:15378"/>
        <dbReference type="ChEBI" id="CHEBI:15379"/>
        <dbReference type="ChEBI" id="CHEBI:16240"/>
        <dbReference type="ChEBI" id="CHEBI:18421"/>
        <dbReference type="EC" id="1.15.1.1"/>
    </reaction>
</comment>
<evidence type="ECO:0000256" key="8">
    <source>
        <dbReference type="ARBA" id="ARBA00022622"/>
    </source>
</evidence>
<dbReference type="OrthoDB" id="159229at2759"/>
<dbReference type="RefSeq" id="XP_049264915.1">
    <property type="nucleotide sequence ID" value="XM_049405460.1"/>
</dbReference>
<sequence>MISKLVLSAFALSAVATAAGAPVSTDSPKDTLFIAKFNQENTNIEGEITFQSDNGSVLVKVDLEELPKVGGPFPYHIHQFPVPSDGNCTGTGGHLNPFNGTTNATTSAGKEVGDLAGKHGNITSNPFTAQYLDDYISLNPKNPAFIGGLSVVIHDRDNKRLACANITAVNDNQQNVTSSVLPGAANLVSTNGLVMGAAVGVAALLI</sequence>
<keyword evidence="16" id="KW-0732">Signal</keyword>
<evidence type="ECO:0000256" key="16">
    <source>
        <dbReference type="SAM" id="SignalP"/>
    </source>
</evidence>
<comment type="caution">
    <text evidence="18">The sequence shown here is derived from an EMBL/GenBank/DDBJ whole genome shotgun (WGS) entry which is preliminary data.</text>
</comment>
<evidence type="ECO:0000256" key="9">
    <source>
        <dbReference type="ARBA" id="ARBA00022723"/>
    </source>
</evidence>
<dbReference type="FunFam" id="2.60.40.200:FF:000007">
    <property type="entry name" value="Cell surface Cu-only superoxide dismutase 5"/>
    <property type="match status" value="1"/>
</dbReference>
<gene>
    <name evidence="18" type="ORF">J8A68_001779</name>
</gene>
<name>A0A8J5UJM5_9ASCO</name>
<keyword evidence="8" id="KW-0325">Glycoprotein</keyword>
<evidence type="ECO:0000256" key="14">
    <source>
        <dbReference type="ARBA" id="ARBA00023288"/>
    </source>
</evidence>
<dbReference type="Proteomes" id="UP000694255">
    <property type="component" value="Unassembled WGS sequence"/>
</dbReference>
<keyword evidence="13" id="KW-0843">Virulence</keyword>
<reference evidence="18 19" key="1">
    <citation type="journal article" date="2021" name="DNA Res.">
        <title>Genome analysis of Candida subhashii reveals its hybrid nature and dual mitochondrial genome conformations.</title>
        <authorList>
            <person name="Mixao V."/>
            <person name="Hegedusova E."/>
            <person name="Saus E."/>
            <person name="Pryszcz L.P."/>
            <person name="Cillingova A."/>
            <person name="Nosek J."/>
            <person name="Gabaldon T."/>
        </authorList>
    </citation>
    <scope>NUCLEOTIDE SEQUENCE [LARGE SCALE GENOMIC DNA]</scope>
    <source>
        <strain evidence="18 19">CBS 10753</strain>
    </source>
</reference>
<proteinExistence type="inferred from homology"/>
<keyword evidence="6" id="KW-0134">Cell wall</keyword>
<dbReference type="InterPro" id="IPR024134">
    <property type="entry name" value="SOD_Cu/Zn_/chaperone"/>
</dbReference>
<evidence type="ECO:0000259" key="17">
    <source>
        <dbReference type="Pfam" id="PF00080"/>
    </source>
</evidence>
<dbReference type="EMBL" id="JAGSYN010000067">
    <property type="protein sequence ID" value="KAG7664683.1"/>
    <property type="molecule type" value="Genomic_DNA"/>
</dbReference>
<keyword evidence="12" id="KW-0186">Copper</keyword>
<evidence type="ECO:0000256" key="6">
    <source>
        <dbReference type="ARBA" id="ARBA00022512"/>
    </source>
</evidence>
<dbReference type="InterPro" id="IPR001424">
    <property type="entry name" value="SOD_Cu_Zn_dom"/>
</dbReference>
<evidence type="ECO:0000256" key="1">
    <source>
        <dbReference type="ARBA" id="ARBA00001935"/>
    </source>
</evidence>
<dbReference type="GO" id="GO:0098552">
    <property type="term" value="C:side of membrane"/>
    <property type="evidence" value="ECO:0007669"/>
    <property type="project" value="UniProtKB-KW"/>
</dbReference>
<comment type="subcellular location">
    <subcellularLocation>
        <location evidence="3">Membrane</location>
        <topology evidence="3">Lipid-anchor</topology>
        <topology evidence="3">GPI-anchor</topology>
    </subcellularLocation>
    <subcellularLocation>
        <location evidence="2">Secreted</location>
        <location evidence="2">Cell wall</location>
    </subcellularLocation>
</comment>